<evidence type="ECO:0000256" key="7">
    <source>
        <dbReference type="ARBA" id="ARBA00023136"/>
    </source>
</evidence>
<evidence type="ECO:0000256" key="3">
    <source>
        <dbReference type="ARBA" id="ARBA00022475"/>
    </source>
</evidence>
<sequence>MINWWTQDKGLFNHPTIPQKKSVYKDFHGKILQVPVLHKPPWHFVHYNSSDNKSFEVTGGRDDRILFLLSKKLNFRYNYSDPTERIQGSEVDNGAFSGVLGLIARREADLFIGDMGITYERSSAVEFTFITLADSGAFVTHAPSQLNEALALLRPFQWQNGTGIYGQLWEIMERRQNEYVVESVEEGVKMVKDKLDVAVMAGRETLFFDIQRFGPKNFHLSEKLNTAYSAIALQLGCPYVEEVNKILMAIFEAGIITKMTENEYENLGKQKESSIDETLENNVPTTKIETKRAAKVSEDNEKLKPILISDNKGVKMEQLLSELVKAIKGSRTAPDQVDLPLFNPDTTDAKKWLAEVGTIKTEFDWTDQQLLVRNLLKNLTDDSVPIRNLNLDRERVKSALDSNTKRDLRSNTKRRDTKVFQVGDFVLMHRDEKMHQGKLSYEFDGPFEVVGITPQQRYELRRVGKSTITKAAKEQLRIWPTDWSLTLDMPDLLELLEEEFRRVTFHLFVGYGYLAMLE</sequence>
<reference evidence="13" key="1">
    <citation type="submission" date="2022-01" db="EMBL/GenBank/DDBJ databases">
        <authorList>
            <person name="King R."/>
        </authorList>
    </citation>
    <scope>NUCLEOTIDE SEQUENCE</scope>
</reference>
<evidence type="ECO:0000256" key="6">
    <source>
        <dbReference type="ARBA" id="ARBA00023065"/>
    </source>
</evidence>
<feature type="domain" description="Ionotropic glutamate receptor L-glutamate and glycine-binding" evidence="12">
    <location>
        <begin position="32"/>
        <end position="129"/>
    </location>
</feature>
<keyword evidence="4" id="KW-0812">Transmembrane</keyword>
<evidence type="ECO:0000256" key="4">
    <source>
        <dbReference type="ARBA" id="ARBA00022692"/>
    </source>
</evidence>
<evidence type="ECO:0000256" key="5">
    <source>
        <dbReference type="ARBA" id="ARBA00022989"/>
    </source>
</evidence>
<proteinExistence type="predicted"/>
<keyword evidence="7" id="KW-0472">Membrane</keyword>
<keyword evidence="3" id="KW-1003">Cell membrane</keyword>
<dbReference type="Gene3D" id="3.40.190.10">
    <property type="entry name" value="Periplasmic binding protein-like II"/>
    <property type="match status" value="3"/>
</dbReference>
<keyword evidence="2" id="KW-0813">Transport</keyword>
<evidence type="ECO:0000256" key="11">
    <source>
        <dbReference type="ARBA" id="ARBA00023303"/>
    </source>
</evidence>
<protein>
    <recommendedName>
        <fullName evidence="12">Ionotropic glutamate receptor L-glutamate and glycine-binding domain-containing protein</fullName>
    </recommendedName>
</protein>
<evidence type="ECO:0000256" key="1">
    <source>
        <dbReference type="ARBA" id="ARBA00004651"/>
    </source>
</evidence>
<evidence type="ECO:0000256" key="10">
    <source>
        <dbReference type="ARBA" id="ARBA00023286"/>
    </source>
</evidence>
<dbReference type="PANTHER" id="PTHR42643:SF30">
    <property type="entry name" value="IONOTROPIC RECEPTOR 40A-RELATED"/>
    <property type="match status" value="1"/>
</dbReference>
<comment type="subcellular location">
    <subcellularLocation>
        <location evidence="1">Cell membrane</location>
        <topology evidence="1">Multi-pass membrane protein</topology>
    </subcellularLocation>
</comment>
<keyword evidence="8" id="KW-0675">Receptor</keyword>
<dbReference type="InterPro" id="IPR019594">
    <property type="entry name" value="Glu/Gly-bd"/>
</dbReference>
<evidence type="ECO:0000256" key="8">
    <source>
        <dbReference type="ARBA" id="ARBA00023170"/>
    </source>
</evidence>
<dbReference type="SUPFAM" id="SSF53850">
    <property type="entry name" value="Periplasmic binding protein-like II"/>
    <property type="match status" value="1"/>
</dbReference>
<dbReference type="GO" id="GO:0005886">
    <property type="term" value="C:plasma membrane"/>
    <property type="evidence" value="ECO:0007669"/>
    <property type="project" value="UniProtKB-SubCell"/>
</dbReference>
<dbReference type="OrthoDB" id="5984008at2759"/>
<evidence type="ECO:0000313" key="14">
    <source>
        <dbReference type="Proteomes" id="UP001152799"/>
    </source>
</evidence>
<dbReference type="Pfam" id="PF10613">
    <property type="entry name" value="Lig_chan-Glu_bd"/>
    <property type="match status" value="1"/>
</dbReference>
<keyword evidence="10" id="KW-1071">Ligand-gated ion channel</keyword>
<evidence type="ECO:0000256" key="9">
    <source>
        <dbReference type="ARBA" id="ARBA00023180"/>
    </source>
</evidence>
<keyword evidence="14" id="KW-1185">Reference proteome</keyword>
<gene>
    <name evidence="13" type="ORF">CEUTPL_LOCUS3283</name>
</gene>
<evidence type="ECO:0000256" key="2">
    <source>
        <dbReference type="ARBA" id="ARBA00022448"/>
    </source>
</evidence>
<keyword evidence="11" id="KW-0407">Ion channel</keyword>
<dbReference type="EMBL" id="OU892287">
    <property type="protein sequence ID" value="CAG9762608.1"/>
    <property type="molecule type" value="Genomic_DNA"/>
</dbReference>
<evidence type="ECO:0000313" key="13">
    <source>
        <dbReference type="EMBL" id="CAG9762608.1"/>
    </source>
</evidence>
<organism evidence="13 14">
    <name type="scientific">Ceutorhynchus assimilis</name>
    <name type="common">cabbage seed weevil</name>
    <dbReference type="NCBI Taxonomy" id="467358"/>
    <lineage>
        <taxon>Eukaryota</taxon>
        <taxon>Metazoa</taxon>
        <taxon>Ecdysozoa</taxon>
        <taxon>Arthropoda</taxon>
        <taxon>Hexapoda</taxon>
        <taxon>Insecta</taxon>
        <taxon>Pterygota</taxon>
        <taxon>Neoptera</taxon>
        <taxon>Endopterygota</taxon>
        <taxon>Coleoptera</taxon>
        <taxon>Polyphaga</taxon>
        <taxon>Cucujiformia</taxon>
        <taxon>Curculionidae</taxon>
        <taxon>Ceutorhynchinae</taxon>
        <taxon>Ceutorhynchus</taxon>
    </lineage>
</organism>
<dbReference type="InterPro" id="IPR052192">
    <property type="entry name" value="Insect_Ionotropic_Sensory_Rcpt"/>
</dbReference>
<dbReference type="PANTHER" id="PTHR42643">
    <property type="entry name" value="IONOTROPIC RECEPTOR 20A-RELATED"/>
    <property type="match status" value="1"/>
</dbReference>
<keyword evidence="5" id="KW-1133">Transmembrane helix</keyword>
<keyword evidence="9" id="KW-0325">Glycoprotein</keyword>
<dbReference type="Proteomes" id="UP001152799">
    <property type="component" value="Chromosome 11"/>
</dbReference>
<dbReference type="GO" id="GO:0015276">
    <property type="term" value="F:ligand-gated monoatomic ion channel activity"/>
    <property type="evidence" value="ECO:0007669"/>
    <property type="project" value="InterPro"/>
</dbReference>
<name>A0A9N9QKL3_9CUCU</name>
<evidence type="ECO:0000259" key="12">
    <source>
        <dbReference type="Pfam" id="PF10613"/>
    </source>
</evidence>
<keyword evidence="6" id="KW-0406">Ion transport</keyword>
<accession>A0A9N9QKL3</accession>
<dbReference type="AlphaFoldDB" id="A0A9N9QKL3"/>